<evidence type="ECO:0000313" key="7">
    <source>
        <dbReference type="EMBL" id="MPN16313.1"/>
    </source>
</evidence>
<comment type="similarity">
    <text evidence="1">Belongs to the aspartokinase family.</text>
</comment>
<dbReference type="PROSITE" id="PS51671">
    <property type="entry name" value="ACT"/>
    <property type="match status" value="1"/>
</dbReference>
<dbReference type="PANTHER" id="PTHR21499:SF59">
    <property type="entry name" value="ASPARTOKINASE"/>
    <property type="match status" value="1"/>
</dbReference>
<organism evidence="7">
    <name type="scientific">bioreactor metagenome</name>
    <dbReference type="NCBI Taxonomy" id="1076179"/>
    <lineage>
        <taxon>unclassified sequences</taxon>
        <taxon>metagenomes</taxon>
        <taxon>ecological metagenomes</taxon>
    </lineage>
</organism>
<dbReference type="AlphaFoldDB" id="A0A645FWI2"/>
<dbReference type="EC" id="2.7.2.4" evidence="2"/>
<feature type="domain" description="ACT" evidence="6">
    <location>
        <begin position="85"/>
        <end position="147"/>
    </location>
</feature>
<sequence>MICGRRDVMAVEVFDPEMVGEPGYDFNVLASFAKNKISYIAKNTNANTITHFVSEKEKTLDKCLKELRERFQGAQVSTRQVAIVAVIGTNMKLPGFLSRAAKALAEEKINVLALDQSMRQVNMQFIIDRENFETAQKALHRELVEKE</sequence>
<dbReference type="Gene3D" id="3.30.2130.10">
    <property type="entry name" value="VC0802-like"/>
    <property type="match status" value="1"/>
</dbReference>
<proteinExistence type="inferred from homology"/>
<name>A0A645FWI2_9ZZZZ</name>
<evidence type="ECO:0000256" key="4">
    <source>
        <dbReference type="ARBA" id="ARBA00022777"/>
    </source>
</evidence>
<comment type="caution">
    <text evidence="7">The sequence shown here is derived from an EMBL/GenBank/DDBJ whole genome shotgun (WGS) entry which is preliminary data.</text>
</comment>
<keyword evidence="7" id="KW-0808">Transferase</keyword>
<evidence type="ECO:0000256" key="3">
    <source>
        <dbReference type="ARBA" id="ARBA00022741"/>
    </source>
</evidence>
<dbReference type="GO" id="GO:0004072">
    <property type="term" value="F:aspartate kinase activity"/>
    <property type="evidence" value="ECO:0007669"/>
    <property type="project" value="UniProtKB-EC"/>
</dbReference>
<keyword evidence="5" id="KW-0067">ATP-binding</keyword>
<protein>
    <recommendedName>
        <fullName evidence="2">aspartate kinase</fullName>
        <ecNumber evidence="2">2.7.2.4</ecNumber>
    </recommendedName>
</protein>
<gene>
    <name evidence="7" type="primary">ask_7</name>
    <name evidence="7" type="ORF">SDC9_163652</name>
</gene>
<evidence type="ECO:0000256" key="5">
    <source>
        <dbReference type="ARBA" id="ARBA00022840"/>
    </source>
</evidence>
<dbReference type="Pfam" id="PF22468">
    <property type="entry name" value="ACT_9"/>
    <property type="match status" value="1"/>
</dbReference>
<keyword evidence="3" id="KW-0547">Nucleotide-binding</keyword>
<dbReference type="GO" id="GO:0009089">
    <property type="term" value="P:lysine biosynthetic process via diaminopimelate"/>
    <property type="evidence" value="ECO:0007669"/>
    <property type="project" value="TreeGrafter"/>
</dbReference>
<reference evidence="7" key="1">
    <citation type="submission" date="2019-08" db="EMBL/GenBank/DDBJ databases">
        <authorList>
            <person name="Kucharzyk K."/>
            <person name="Murdoch R.W."/>
            <person name="Higgins S."/>
            <person name="Loffler F."/>
        </authorList>
    </citation>
    <scope>NUCLEOTIDE SEQUENCE</scope>
</reference>
<dbReference type="InterPro" id="IPR054352">
    <property type="entry name" value="ACT_Aspartokinase"/>
</dbReference>
<accession>A0A645FWI2</accession>
<evidence type="ECO:0000256" key="1">
    <source>
        <dbReference type="ARBA" id="ARBA00010122"/>
    </source>
</evidence>
<dbReference type="InterPro" id="IPR045865">
    <property type="entry name" value="ACT-like_dom_sf"/>
</dbReference>
<dbReference type="SUPFAM" id="SSF55021">
    <property type="entry name" value="ACT-like"/>
    <property type="match status" value="2"/>
</dbReference>
<dbReference type="EMBL" id="VSSQ01063248">
    <property type="protein sequence ID" value="MPN16313.1"/>
    <property type="molecule type" value="Genomic_DNA"/>
</dbReference>
<keyword evidence="4 7" id="KW-0418">Kinase</keyword>
<dbReference type="GO" id="GO:0005829">
    <property type="term" value="C:cytosol"/>
    <property type="evidence" value="ECO:0007669"/>
    <property type="project" value="TreeGrafter"/>
</dbReference>
<dbReference type="PANTHER" id="PTHR21499">
    <property type="entry name" value="ASPARTATE KINASE"/>
    <property type="match status" value="1"/>
</dbReference>
<dbReference type="GO" id="GO:0005524">
    <property type="term" value="F:ATP binding"/>
    <property type="evidence" value="ECO:0007669"/>
    <property type="project" value="UniProtKB-KW"/>
</dbReference>
<evidence type="ECO:0000259" key="6">
    <source>
        <dbReference type="PROSITE" id="PS51671"/>
    </source>
</evidence>
<evidence type="ECO:0000256" key="2">
    <source>
        <dbReference type="ARBA" id="ARBA00013059"/>
    </source>
</evidence>
<dbReference type="GO" id="GO:0009090">
    <property type="term" value="P:homoserine biosynthetic process"/>
    <property type="evidence" value="ECO:0007669"/>
    <property type="project" value="TreeGrafter"/>
</dbReference>
<dbReference type="InterPro" id="IPR002912">
    <property type="entry name" value="ACT_dom"/>
</dbReference>